<name>A0A078AS05_STYLE</name>
<protein>
    <submittedName>
        <fullName evidence="2">Uncharacterized protein</fullName>
    </submittedName>
</protein>
<reference evidence="2 3" key="1">
    <citation type="submission" date="2014-06" db="EMBL/GenBank/DDBJ databases">
        <authorList>
            <person name="Swart Estienne"/>
        </authorList>
    </citation>
    <scope>NUCLEOTIDE SEQUENCE [LARGE SCALE GENOMIC DNA]</scope>
    <source>
        <strain evidence="2 3">130c</strain>
    </source>
</reference>
<feature type="region of interest" description="Disordered" evidence="1">
    <location>
        <begin position="294"/>
        <end position="313"/>
    </location>
</feature>
<evidence type="ECO:0000256" key="1">
    <source>
        <dbReference type="SAM" id="MobiDB-lite"/>
    </source>
</evidence>
<gene>
    <name evidence="2" type="primary">Contig10797.g11545</name>
    <name evidence="2" type="ORF">STYLEM_13037</name>
</gene>
<evidence type="ECO:0000313" key="3">
    <source>
        <dbReference type="Proteomes" id="UP000039865"/>
    </source>
</evidence>
<keyword evidence="3" id="KW-1185">Reference proteome</keyword>
<dbReference type="InParanoid" id="A0A078AS05"/>
<dbReference type="EMBL" id="CCKQ01012368">
    <property type="protein sequence ID" value="CDW83982.1"/>
    <property type="molecule type" value="Genomic_DNA"/>
</dbReference>
<proteinExistence type="predicted"/>
<sequence>MINTISNIICCGLNQDQNTQSYPSLSLMQESTDRSQSKQLQYLLANKKLNPKVSDETDLFIQNISTEDQETSLSQVQNEPLRQRLATNDFYEKYCISQSIDSGQSVLPSLKCLSSKESQKQSPRAMVQQKSYVLQYEIVPFAKREVPTSNVCSNEQSIDFSDRSQVYEFLLNEQRELQLLLNSNEHSTNMLNQSSRNLMSTNDDPVKKFLELSMTPSQFRTPVSKKKSSFVYTQLQKVIKQNKSKKSQISTPQNDRIVKTRQEQIGLATLGYKNLLSGKLYNPNGGTPLIMQQKQKKQKKQSRNEMPESLSVQSTLNSMKNGYSNRNESTNHSSKDFTAIKNKVAVKLFKQ</sequence>
<evidence type="ECO:0000313" key="2">
    <source>
        <dbReference type="EMBL" id="CDW83982.1"/>
    </source>
</evidence>
<accession>A0A078AS05</accession>
<organism evidence="2 3">
    <name type="scientific">Stylonychia lemnae</name>
    <name type="common">Ciliate</name>
    <dbReference type="NCBI Taxonomy" id="5949"/>
    <lineage>
        <taxon>Eukaryota</taxon>
        <taxon>Sar</taxon>
        <taxon>Alveolata</taxon>
        <taxon>Ciliophora</taxon>
        <taxon>Intramacronucleata</taxon>
        <taxon>Spirotrichea</taxon>
        <taxon>Stichotrichia</taxon>
        <taxon>Sporadotrichida</taxon>
        <taxon>Oxytrichidae</taxon>
        <taxon>Stylonychinae</taxon>
        <taxon>Stylonychia</taxon>
    </lineage>
</organism>
<dbReference type="AlphaFoldDB" id="A0A078AS05"/>
<dbReference type="Proteomes" id="UP000039865">
    <property type="component" value="Unassembled WGS sequence"/>
</dbReference>